<evidence type="ECO:0000313" key="2">
    <source>
        <dbReference type="EMBL" id="GAA2858832.1"/>
    </source>
</evidence>
<organism evidence="2 3">
    <name type="scientific">Streptosporangium fragile</name>
    <dbReference type="NCBI Taxonomy" id="46186"/>
    <lineage>
        <taxon>Bacteria</taxon>
        <taxon>Bacillati</taxon>
        <taxon>Actinomycetota</taxon>
        <taxon>Actinomycetes</taxon>
        <taxon>Streptosporangiales</taxon>
        <taxon>Streptosporangiaceae</taxon>
        <taxon>Streptosporangium</taxon>
    </lineage>
</organism>
<proteinExistence type="predicted"/>
<reference evidence="2 3" key="1">
    <citation type="journal article" date="2019" name="Int. J. Syst. Evol. Microbiol.">
        <title>The Global Catalogue of Microorganisms (GCM) 10K type strain sequencing project: providing services to taxonomists for standard genome sequencing and annotation.</title>
        <authorList>
            <consortium name="The Broad Institute Genomics Platform"/>
            <consortium name="The Broad Institute Genome Sequencing Center for Infectious Disease"/>
            <person name="Wu L."/>
            <person name="Ma J."/>
        </authorList>
    </citation>
    <scope>NUCLEOTIDE SEQUENCE [LARGE SCALE GENOMIC DNA]</scope>
    <source>
        <strain evidence="2 3">JCM 6242</strain>
    </source>
</reference>
<name>A0ABN3VU01_9ACTN</name>
<dbReference type="Gene3D" id="3.30.470.20">
    <property type="entry name" value="ATP-grasp fold, B domain"/>
    <property type="match status" value="1"/>
</dbReference>
<sequence>MLLIISNPRDDSADMVVSKIEGRGVPVLWWDEADFPERTTVSTEMLGGRCRQTLTHRGVSHDLAKVTAVWHRRPGPPAATSVTDPTQRAYAEETARRLLHGVYDLMPARRWMPARPKDMVRVDDKLLHLRRAAELGFAIPDTVAGNDPGRLVPAWHRAGGRLISKTFDHRPFGVRGEEHHIYTTEVNRRDLAGRHRIRHAPVILQPNLAKAVELRVTVVGERVFTAQIDSQSSRLTRQDWRHYDDPGVAYAPHRLPPAVEERCLRLVASFGLSYGAVDLVLTPDGEYVFLDLNVTGQWAFVELLAGLPISAAIADWLTQTGTP</sequence>
<dbReference type="Proteomes" id="UP001500831">
    <property type="component" value="Unassembled WGS sequence"/>
</dbReference>
<evidence type="ECO:0000259" key="1">
    <source>
        <dbReference type="Pfam" id="PF21068"/>
    </source>
</evidence>
<dbReference type="PANTHER" id="PTHR21621">
    <property type="entry name" value="RIBOSOMAL PROTEIN S6 MODIFICATION PROTEIN"/>
    <property type="match status" value="1"/>
</dbReference>
<evidence type="ECO:0000313" key="3">
    <source>
        <dbReference type="Proteomes" id="UP001500831"/>
    </source>
</evidence>
<keyword evidence="3" id="KW-1185">Reference proteome</keyword>
<protein>
    <recommendedName>
        <fullName evidence="1">MvdD-like pre-ATP grasp domain-containing protein</fullName>
    </recommendedName>
</protein>
<dbReference type="RefSeq" id="WP_344969523.1">
    <property type="nucleotide sequence ID" value="NZ_BAAAVI010000009.1"/>
</dbReference>
<dbReference type="InterPro" id="IPR048936">
    <property type="entry name" value="MvdD-like_ATPgrasp"/>
</dbReference>
<comment type="caution">
    <text evidence="2">The sequence shown here is derived from an EMBL/GenBank/DDBJ whole genome shotgun (WGS) entry which is preliminary data.</text>
</comment>
<dbReference type="EMBL" id="BAAAVI010000009">
    <property type="protein sequence ID" value="GAA2858832.1"/>
    <property type="molecule type" value="Genomic_DNA"/>
</dbReference>
<dbReference type="PANTHER" id="PTHR21621:SF0">
    <property type="entry name" value="BETA-CITRYLGLUTAMATE SYNTHASE B-RELATED"/>
    <property type="match status" value="1"/>
</dbReference>
<dbReference type="SUPFAM" id="SSF56059">
    <property type="entry name" value="Glutathione synthetase ATP-binding domain-like"/>
    <property type="match status" value="1"/>
</dbReference>
<accession>A0ABN3VU01</accession>
<gene>
    <name evidence="2" type="ORF">GCM10010517_17310</name>
</gene>
<feature type="domain" description="MvdD-like pre-ATP grasp" evidence="1">
    <location>
        <begin position="2"/>
        <end position="112"/>
    </location>
</feature>
<dbReference type="Pfam" id="PF21068">
    <property type="entry name" value="ATPgraspMvdD"/>
    <property type="match status" value="1"/>
</dbReference>